<dbReference type="PANTHER" id="PTHR10704:SF44">
    <property type="entry name" value="LD35051P-RELATED"/>
    <property type="match status" value="1"/>
</dbReference>
<dbReference type="FunFam" id="3.40.50.300:FF:001931">
    <property type="entry name" value="Blast:Carbohydrate sulfotransferase 4"/>
    <property type="match status" value="1"/>
</dbReference>
<dbReference type="SUPFAM" id="SSF52540">
    <property type="entry name" value="P-loop containing nucleoside triphosphate hydrolases"/>
    <property type="match status" value="1"/>
</dbReference>
<name>A0A0A9Z121_LYGHE</name>
<sequence>MRYMRLRDSSVAHGRKRKASAIAIGVISILCLISFLISQNFVTTLPSTPAFFGVGRSIQYLSWFQSLSSNELVEAVNITYDIEYVLQTQRKNITKALQRYRFPNGQYNISAKNLDELVLEKGGRPIRSIIVTTWRSGSTFLGDILDSVPGNFYHYEPLLHRGIVQIRGPPHSRSALDHLKHLMTCNYDVADEDMDNYLSYGVDHKELFAHNRRLWEKCVAYPHLCYHPQFLKKFCSLFPFQSMKIVRVRLNLIEKLLLDPSLGIKVLFVVRDPRGTMQSRKHRGWCPGNKDCWDSRVLCADLTADFSAALRLKKKFPDTFRAVRYEDISINPYEGAKKILKFFGREFVPEVRRFLDTHTVHNIGGVSSTYRNSKSAPFHWRGELTHGEVRYIQDSCKTAMAAWGYVSAMNATHQKTFDPIKGHFALE</sequence>
<reference evidence="7" key="1">
    <citation type="journal article" date="2014" name="PLoS ONE">
        <title>Transcriptome-Based Identification of ABC Transporters in the Western Tarnished Plant Bug Lygus hesperus.</title>
        <authorList>
            <person name="Hull J.J."/>
            <person name="Chaney K."/>
            <person name="Geib S.M."/>
            <person name="Fabrick J.A."/>
            <person name="Brent C.S."/>
            <person name="Walsh D."/>
            <person name="Lavine L.C."/>
        </authorList>
    </citation>
    <scope>NUCLEOTIDE SEQUENCE</scope>
</reference>
<dbReference type="GO" id="GO:0006790">
    <property type="term" value="P:sulfur compound metabolic process"/>
    <property type="evidence" value="ECO:0007669"/>
    <property type="project" value="TreeGrafter"/>
</dbReference>
<reference evidence="7" key="2">
    <citation type="submission" date="2014-07" db="EMBL/GenBank/DDBJ databases">
        <authorList>
            <person name="Hull J."/>
        </authorList>
    </citation>
    <scope>NUCLEOTIDE SEQUENCE</scope>
</reference>
<dbReference type="EMBL" id="GBHO01044785">
    <property type="protein sequence ID" value="JAF98818.1"/>
    <property type="molecule type" value="Transcribed_RNA"/>
</dbReference>
<keyword evidence="1" id="KW-1133">Transmembrane helix</keyword>
<feature type="domain" description="Sulfotransferase" evidence="2">
    <location>
        <begin position="127"/>
        <end position="401"/>
    </location>
</feature>
<evidence type="ECO:0000313" key="7">
    <source>
        <dbReference type="EMBL" id="JAG38977.1"/>
    </source>
</evidence>
<organism evidence="7">
    <name type="scientific">Lygus hesperus</name>
    <name type="common">Western plant bug</name>
    <dbReference type="NCBI Taxonomy" id="30085"/>
    <lineage>
        <taxon>Eukaryota</taxon>
        <taxon>Metazoa</taxon>
        <taxon>Ecdysozoa</taxon>
        <taxon>Arthropoda</taxon>
        <taxon>Hexapoda</taxon>
        <taxon>Insecta</taxon>
        <taxon>Pterygota</taxon>
        <taxon>Neoptera</taxon>
        <taxon>Paraneoptera</taxon>
        <taxon>Hemiptera</taxon>
        <taxon>Heteroptera</taxon>
        <taxon>Panheteroptera</taxon>
        <taxon>Cimicomorpha</taxon>
        <taxon>Miridae</taxon>
        <taxon>Mirini</taxon>
        <taxon>Lygus</taxon>
    </lineage>
</organism>
<dbReference type="InterPro" id="IPR051135">
    <property type="entry name" value="Gal/GlcNAc/GalNAc_ST"/>
</dbReference>
<dbReference type="EMBL" id="GBHO01017003">
    <property type="protein sequence ID" value="JAG26601.1"/>
    <property type="molecule type" value="Transcribed_RNA"/>
</dbReference>
<keyword evidence="1" id="KW-0812">Transmembrane</keyword>
<keyword evidence="1" id="KW-0472">Membrane</keyword>
<keyword evidence="7" id="KW-0808">Transferase</keyword>
<dbReference type="PANTHER" id="PTHR10704">
    <property type="entry name" value="CARBOHYDRATE SULFOTRANSFERASE"/>
    <property type="match status" value="1"/>
</dbReference>
<evidence type="ECO:0000256" key="1">
    <source>
        <dbReference type="SAM" id="Phobius"/>
    </source>
</evidence>
<dbReference type="EMBL" id="GBHO01004627">
    <property type="protein sequence ID" value="JAG38977.1"/>
    <property type="molecule type" value="Transcribed_RNA"/>
</dbReference>
<gene>
    <name evidence="7" type="primary">Chst5_9</name>
    <name evidence="5" type="synonym">Chst5_0</name>
    <name evidence="6" type="synonym">Chst5_21</name>
    <name evidence="3" type="synonym">Chst5_3</name>
    <name evidence="4" type="synonym">Chst5_5</name>
    <name evidence="7" type="ORF">CM83_82887</name>
    <name evidence="5" type="ORF">CM83_82891</name>
    <name evidence="3" type="ORF">CM83_82895</name>
    <name evidence="4" type="ORF">CM83_82899</name>
    <name evidence="6" type="ORF">CM83_82911</name>
</gene>
<evidence type="ECO:0000313" key="6">
    <source>
        <dbReference type="EMBL" id="JAG27589.1"/>
    </source>
</evidence>
<evidence type="ECO:0000313" key="4">
    <source>
        <dbReference type="EMBL" id="JAF98826.1"/>
    </source>
</evidence>
<dbReference type="InterPro" id="IPR000863">
    <property type="entry name" value="Sulfotransferase_dom"/>
</dbReference>
<dbReference type="EMBL" id="GBHO01016015">
    <property type="protein sequence ID" value="JAG27589.1"/>
    <property type="molecule type" value="Transcribed_RNA"/>
</dbReference>
<dbReference type="GO" id="GO:0001517">
    <property type="term" value="F:N-acetylglucosamine 6-O-sulfotransferase activity"/>
    <property type="evidence" value="ECO:0007669"/>
    <property type="project" value="TreeGrafter"/>
</dbReference>
<evidence type="ECO:0000313" key="3">
    <source>
        <dbReference type="EMBL" id="JAF98818.1"/>
    </source>
</evidence>
<dbReference type="GO" id="GO:0006044">
    <property type="term" value="P:N-acetylglucosamine metabolic process"/>
    <property type="evidence" value="ECO:0007669"/>
    <property type="project" value="TreeGrafter"/>
</dbReference>
<dbReference type="InterPro" id="IPR027417">
    <property type="entry name" value="P-loop_NTPase"/>
</dbReference>
<proteinExistence type="predicted"/>
<protein>
    <submittedName>
        <fullName evidence="7">Carbohydrate sulfotransferase 5</fullName>
    </submittedName>
</protein>
<evidence type="ECO:0000313" key="5">
    <source>
        <dbReference type="EMBL" id="JAG26601.1"/>
    </source>
</evidence>
<dbReference type="AlphaFoldDB" id="A0A0A9Z121"/>
<feature type="transmembrane region" description="Helical" evidence="1">
    <location>
        <begin position="21"/>
        <end position="42"/>
    </location>
</feature>
<evidence type="ECO:0000259" key="2">
    <source>
        <dbReference type="Pfam" id="PF00685"/>
    </source>
</evidence>
<dbReference type="Gene3D" id="3.40.50.300">
    <property type="entry name" value="P-loop containing nucleotide triphosphate hydrolases"/>
    <property type="match status" value="1"/>
</dbReference>
<dbReference type="Pfam" id="PF00685">
    <property type="entry name" value="Sulfotransfer_1"/>
    <property type="match status" value="1"/>
</dbReference>
<dbReference type="EMBL" id="GBHO01044777">
    <property type="protein sequence ID" value="JAF98826.1"/>
    <property type="molecule type" value="Transcribed_RNA"/>
</dbReference>
<accession>A0A0A9Z121</accession>